<evidence type="ECO:0000256" key="3">
    <source>
        <dbReference type="ARBA" id="ARBA00023134"/>
    </source>
</evidence>
<dbReference type="InterPro" id="IPR024156">
    <property type="entry name" value="Small_GTPase_ARF"/>
</dbReference>
<keyword evidence="3 4" id="KW-0342">GTP-binding</keyword>
<feature type="binding site" evidence="4">
    <location>
        <begin position="27"/>
        <end position="34"/>
    </location>
    <ligand>
        <name>GTP</name>
        <dbReference type="ChEBI" id="CHEBI:37565"/>
    </ligand>
</feature>
<dbReference type="KEGG" id="spu:763814"/>
<dbReference type="FunFam" id="3.40.50.300:FF:000412">
    <property type="entry name" value="ADP-ribosylation factor 1"/>
    <property type="match status" value="1"/>
</dbReference>
<dbReference type="PANTHER" id="PTHR11711">
    <property type="entry name" value="ADP RIBOSYLATION FACTOR-RELATED"/>
    <property type="match status" value="1"/>
</dbReference>
<feature type="binding site" evidence="4">
    <location>
        <position position="74"/>
    </location>
    <ligand>
        <name>GTP</name>
        <dbReference type="ChEBI" id="CHEBI:37565"/>
    </ligand>
</feature>
<dbReference type="PROSITE" id="PS51417">
    <property type="entry name" value="ARF"/>
    <property type="match status" value="1"/>
</dbReference>
<reference evidence="8" key="1">
    <citation type="submission" date="2015-02" db="EMBL/GenBank/DDBJ databases">
        <title>Genome sequencing for Strongylocentrotus purpuratus.</title>
        <authorList>
            <person name="Murali S."/>
            <person name="Liu Y."/>
            <person name="Vee V."/>
            <person name="English A."/>
            <person name="Wang M."/>
            <person name="Skinner E."/>
            <person name="Han Y."/>
            <person name="Muzny D.M."/>
            <person name="Worley K.C."/>
            <person name="Gibbs R.A."/>
        </authorList>
    </citation>
    <scope>NUCLEOTIDE SEQUENCE</scope>
</reference>
<evidence type="ECO:0000256" key="4">
    <source>
        <dbReference type="PIRSR" id="PIRSR606689-1"/>
    </source>
</evidence>
<dbReference type="SUPFAM" id="SSF52540">
    <property type="entry name" value="P-loop containing nucleoside triphosphate hydrolases"/>
    <property type="match status" value="1"/>
</dbReference>
<organism evidence="7 8">
    <name type="scientific">Strongylocentrotus purpuratus</name>
    <name type="common">Purple sea urchin</name>
    <dbReference type="NCBI Taxonomy" id="7668"/>
    <lineage>
        <taxon>Eukaryota</taxon>
        <taxon>Metazoa</taxon>
        <taxon>Echinodermata</taxon>
        <taxon>Eleutherozoa</taxon>
        <taxon>Echinozoa</taxon>
        <taxon>Echinoidea</taxon>
        <taxon>Euechinoidea</taxon>
        <taxon>Echinacea</taxon>
        <taxon>Camarodonta</taxon>
        <taxon>Echinidea</taxon>
        <taxon>Strongylocentrotidae</taxon>
        <taxon>Strongylocentrotus</taxon>
    </lineage>
</organism>
<evidence type="ECO:0000256" key="5">
    <source>
        <dbReference type="PIRSR" id="PIRSR606689-2"/>
    </source>
</evidence>
<dbReference type="GO" id="GO:0003924">
    <property type="term" value="F:GTPase activity"/>
    <property type="evidence" value="ECO:0007669"/>
    <property type="project" value="InterPro"/>
</dbReference>
<dbReference type="NCBIfam" id="TIGR00231">
    <property type="entry name" value="small_GTP"/>
    <property type="match status" value="1"/>
</dbReference>
<protein>
    <recommendedName>
        <fullName evidence="9">ADP-ribosylation factor</fullName>
    </recommendedName>
</protein>
<dbReference type="OrthoDB" id="2011769at2759"/>
<comment type="similarity">
    <text evidence="1 6">Belongs to the small GTPase superfamily. Arf family.</text>
</comment>
<feature type="binding site" evidence="4">
    <location>
        <begin position="131"/>
        <end position="134"/>
    </location>
    <ligand>
        <name>GTP</name>
        <dbReference type="ChEBI" id="CHEBI:37565"/>
    </ligand>
</feature>
<keyword evidence="8" id="KW-1185">Reference proteome</keyword>
<dbReference type="CDD" id="cd00878">
    <property type="entry name" value="Arf_Arl"/>
    <property type="match status" value="1"/>
</dbReference>
<keyword evidence="5" id="KW-0460">Magnesium</keyword>
<dbReference type="GO" id="GO:0046872">
    <property type="term" value="F:metal ion binding"/>
    <property type="evidence" value="ECO:0007669"/>
    <property type="project" value="UniProtKB-KW"/>
</dbReference>
<evidence type="ECO:0000256" key="2">
    <source>
        <dbReference type="ARBA" id="ARBA00022741"/>
    </source>
</evidence>
<dbReference type="InterPro" id="IPR027417">
    <property type="entry name" value="P-loop_NTPase"/>
</dbReference>
<dbReference type="GO" id="GO:0005525">
    <property type="term" value="F:GTP binding"/>
    <property type="evidence" value="ECO:0000318"/>
    <property type="project" value="GO_Central"/>
</dbReference>
<dbReference type="Pfam" id="PF00025">
    <property type="entry name" value="Arf"/>
    <property type="match status" value="1"/>
</dbReference>
<dbReference type="InParanoid" id="A0A7M7G0K0"/>
<dbReference type="SMART" id="SM00178">
    <property type="entry name" value="SAR"/>
    <property type="match status" value="1"/>
</dbReference>
<dbReference type="InterPro" id="IPR006689">
    <property type="entry name" value="Small_GTPase_ARF/SAR"/>
</dbReference>
<dbReference type="GO" id="GO:0016192">
    <property type="term" value="P:vesicle-mediated transport"/>
    <property type="evidence" value="ECO:0000318"/>
    <property type="project" value="GO_Central"/>
</dbReference>
<evidence type="ECO:0008006" key="9">
    <source>
        <dbReference type="Google" id="ProtNLM"/>
    </source>
</evidence>
<evidence type="ECO:0000313" key="8">
    <source>
        <dbReference type="Proteomes" id="UP000007110"/>
    </source>
</evidence>
<feature type="binding site" evidence="5">
    <location>
        <position position="51"/>
    </location>
    <ligand>
        <name>Mg(2+)</name>
        <dbReference type="ChEBI" id="CHEBI:18420"/>
    </ligand>
</feature>
<dbReference type="RefSeq" id="XP_001199912.3">
    <property type="nucleotide sequence ID" value="XM_001199912.4"/>
</dbReference>
<dbReference type="GeneID" id="763814"/>
<dbReference type="AlphaFoldDB" id="A0A7M7G0K0"/>
<dbReference type="OMA" id="HYYQNSE"/>
<reference evidence="7" key="2">
    <citation type="submission" date="2021-01" db="UniProtKB">
        <authorList>
            <consortium name="EnsemblMetazoa"/>
        </authorList>
    </citation>
    <scope>IDENTIFICATION</scope>
</reference>
<dbReference type="GO" id="GO:0030010">
    <property type="term" value="P:establishment of cell polarity"/>
    <property type="evidence" value="ECO:0007669"/>
    <property type="project" value="UniProtKB-ARBA"/>
</dbReference>
<keyword evidence="5" id="KW-0479">Metal-binding</keyword>
<dbReference type="Proteomes" id="UP000007110">
    <property type="component" value="Unassembled WGS sequence"/>
</dbReference>
<proteinExistence type="inferred from homology"/>
<dbReference type="PROSITE" id="PS51419">
    <property type="entry name" value="RAB"/>
    <property type="match status" value="1"/>
</dbReference>
<sequence>MGLLMSKVMTLFKEWSEGSPSRVLMLGLDAAGKTTCLYKLKLNETVTTIPTIGFNVETVTPLPGLSFTVWDVGGQEKIRALWRHYYYGTHGVIFVVDSQDRERFAEARGELLGILEAQEMTKNVPVLILANKQDLPGAYGVTKLIDELQLRHLTQNPWHIQGACAPTGDGLYEGLQQLSKMIREFKKSGGKTSM</sequence>
<dbReference type="SMART" id="SM00177">
    <property type="entry name" value="ARF"/>
    <property type="match status" value="1"/>
</dbReference>
<evidence type="ECO:0000256" key="6">
    <source>
        <dbReference type="RuleBase" id="RU003925"/>
    </source>
</evidence>
<feature type="binding site" evidence="5">
    <location>
        <position position="34"/>
    </location>
    <ligand>
        <name>Mg(2+)</name>
        <dbReference type="ChEBI" id="CHEBI:18420"/>
    </ligand>
</feature>
<dbReference type="InterPro" id="IPR005225">
    <property type="entry name" value="Small_GTP-bd"/>
</dbReference>
<dbReference type="GO" id="GO:0005886">
    <property type="term" value="C:plasma membrane"/>
    <property type="evidence" value="ECO:0000318"/>
    <property type="project" value="GO_Central"/>
</dbReference>
<dbReference type="PRINTS" id="PR00328">
    <property type="entry name" value="SAR1GTPBP"/>
</dbReference>
<dbReference type="EnsemblMetazoa" id="XM_001199912">
    <property type="protein sequence ID" value="XP_001199912"/>
    <property type="gene ID" value="LOC763814"/>
</dbReference>
<dbReference type="Gene3D" id="3.40.50.300">
    <property type="entry name" value="P-loop containing nucleotide triphosphate hydrolases"/>
    <property type="match status" value="1"/>
</dbReference>
<name>A0A7M7G0K0_STRPU</name>
<dbReference type="GO" id="GO:0006886">
    <property type="term" value="P:intracellular protein transport"/>
    <property type="evidence" value="ECO:0000318"/>
    <property type="project" value="GO_Central"/>
</dbReference>
<evidence type="ECO:0000256" key="1">
    <source>
        <dbReference type="ARBA" id="ARBA00010290"/>
    </source>
</evidence>
<keyword evidence="2 4" id="KW-0547">Nucleotide-binding</keyword>
<accession>A0A7M7G0K0</accession>
<evidence type="ECO:0000313" key="7">
    <source>
        <dbReference type="EnsemblMetazoa" id="XP_001199912"/>
    </source>
</evidence>
<dbReference type="GO" id="GO:0005737">
    <property type="term" value="C:cytoplasm"/>
    <property type="evidence" value="ECO:0000318"/>
    <property type="project" value="GO_Central"/>
</dbReference>